<reference evidence="1 2" key="1">
    <citation type="submission" date="2021-05" db="EMBL/GenBank/DDBJ databases">
        <title>Genome Assembly of Synthetic Allotetraploid Brassica napus Reveals Homoeologous Exchanges between Subgenomes.</title>
        <authorList>
            <person name="Davis J.T."/>
        </authorList>
    </citation>
    <scope>NUCLEOTIDE SEQUENCE [LARGE SCALE GENOMIC DNA]</scope>
    <source>
        <strain evidence="2">cv. Da-Ae</strain>
        <tissue evidence="1">Seedling</tissue>
    </source>
</reference>
<comment type="caution">
    <text evidence="1">The sequence shown here is derived from an EMBL/GenBank/DDBJ whole genome shotgun (WGS) entry which is preliminary data.</text>
</comment>
<evidence type="ECO:0008006" key="3">
    <source>
        <dbReference type="Google" id="ProtNLM"/>
    </source>
</evidence>
<proteinExistence type="predicted"/>
<sequence length="92" mass="9604">MGDFSGGQGSLASEPCLGERGEALIIAKAASLVNGLSSTSSTCAEAVSTDHPLVDAHRRLTGDVVFLRSQVQNMMARRDLLIQQVKVSDGSS</sequence>
<dbReference type="Proteomes" id="UP000824890">
    <property type="component" value="Unassembled WGS sequence"/>
</dbReference>
<evidence type="ECO:0000313" key="2">
    <source>
        <dbReference type="Proteomes" id="UP000824890"/>
    </source>
</evidence>
<organism evidence="1 2">
    <name type="scientific">Brassica napus</name>
    <name type="common">Rape</name>
    <dbReference type="NCBI Taxonomy" id="3708"/>
    <lineage>
        <taxon>Eukaryota</taxon>
        <taxon>Viridiplantae</taxon>
        <taxon>Streptophyta</taxon>
        <taxon>Embryophyta</taxon>
        <taxon>Tracheophyta</taxon>
        <taxon>Spermatophyta</taxon>
        <taxon>Magnoliopsida</taxon>
        <taxon>eudicotyledons</taxon>
        <taxon>Gunneridae</taxon>
        <taxon>Pentapetalae</taxon>
        <taxon>rosids</taxon>
        <taxon>malvids</taxon>
        <taxon>Brassicales</taxon>
        <taxon>Brassicaceae</taxon>
        <taxon>Brassiceae</taxon>
        <taxon>Brassica</taxon>
    </lineage>
</organism>
<accession>A0ABQ7YK65</accession>
<gene>
    <name evidence="1" type="ORF">HID58_074680</name>
</gene>
<name>A0ABQ7YK65_BRANA</name>
<evidence type="ECO:0000313" key="1">
    <source>
        <dbReference type="EMBL" id="KAH0867658.1"/>
    </source>
</evidence>
<keyword evidence="2" id="KW-1185">Reference proteome</keyword>
<dbReference type="EMBL" id="JAGKQM010000017">
    <property type="protein sequence ID" value="KAH0867658.1"/>
    <property type="molecule type" value="Genomic_DNA"/>
</dbReference>
<protein>
    <recommendedName>
        <fullName evidence="3">Biogenesis of lysosome-related organelles complex 1 subunit 7</fullName>
    </recommendedName>
</protein>